<evidence type="ECO:0000313" key="1">
    <source>
        <dbReference type="EMBL" id="MFB9813250.1"/>
    </source>
</evidence>
<comment type="caution">
    <text evidence="1">The sequence shown here is derived from an EMBL/GenBank/DDBJ whole genome shotgun (WGS) entry which is preliminary data.</text>
</comment>
<proteinExistence type="predicted"/>
<gene>
    <name evidence="1" type="ORF">ACFFN7_17995</name>
</gene>
<organism evidence="1 2">
    <name type="scientific">Haloarcula sebkhae</name>
    <dbReference type="NCBI Taxonomy" id="932660"/>
    <lineage>
        <taxon>Archaea</taxon>
        <taxon>Methanobacteriati</taxon>
        <taxon>Methanobacteriota</taxon>
        <taxon>Stenosarchaea group</taxon>
        <taxon>Halobacteria</taxon>
        <taxon>Halobacteriales</taxon>
        <taxon>Haloarculaceae</taxon>
        <taxon>Haloarcula</taxon>
    </lineage>
</organism>
<reference evidence="1" key="1">
    <citation type="submission" date="2024-09" db="EMBL/GenBank/DDBJ databases">
        <authorList>
            <person name="Sun Q."/>
            <person name="Mori K."/>
        </authorList>
    </citation>
    <scope>NUCLEOTIDE SEQUENCE</scope>
    <source>
        <strain evidence="1">JCM 19018</strain>
    </source>
</reference>
<accession>A0ACC6VQ18</accession>
<name>A0ACC6VQ18_9EURY</name>
<evidence type="ECO:0000313" key="2">
    <source>
        <dbReference type="Proteomes" id="UP001589559"/>
    </source>
</evidence>
<sequence length="764" mass="80856">MRRLCTTLLLVGLVVLSGCTGFGLSDTSVESSVETSTEPAIQADTNTEASTTTSTPAPVDSDGDGLTDAREQKLGTNPQKNHSDSDGLADAVELQLNTDPTVADTDGDSINDGREVNKYGTNPRVADSDRDGLSDYTEAEGQSNPTRWDTDRDGLNDQREAKLGTDPSQRDTDGDGISDGLEVKRPSIYPDADPLRKDVYVELDYMAGNGLSRNDYDTEQVVDEFANAPTKNPDGTKGISLHIRYNDTVPYRGGIYFSSPTRTDELNSFDAYEDEFRDFDRKGYHYALGVNDLKRTNSDAMRLGGRAGGGKFAFEPDQSIFAHELGHSLGLKEFRGIDSEKISYSEYPSVMNYNSPRGAVGYATGDESDTAQNDWSVVTNSMGKHVDTGGVRARCITPEFAGGAGTTSNPYKIETVDQLSCIRADIDANYELTADINAAGRTGFKSIGGHGSVFRGTLDGNGHAIRNLTLRQPKQSSVALFGVTAGTIRDLRIISADVVAKESVAILANENRGMIRNVTVTGTISGSTTRAGYGGSNVGGVVVTNGDSTINRYKTDTDAKLVRVTSDVNVTGNGAGGIAVMNTGQIVQSAALGDVNGGFVGNPSGIGGLVGTNIGRINQSFATGNVTGGWQVGGLAGVHARGRITDSFANGTVHGHYRTIGGLIGVNMQGGTVKRSYAAGSVTTSENPPHVGGTIGKMDGGTVTNTYWNASRSGIEQAVGSGSADITRANTREQLSRLDFERVWRSTSGDPTLQWTSETRLPPT</sequence>
<keyword evidence="2" id="KW-1185">Reference proteome</keyword>
<dbReference type="EMBL" id="JBHMAK010000013">
    <property type="protein sequence ID" value="MFB9813250.1"/>
    <property type="molecule type" value="Genomic_DNA"/>
</dbReference>
<dbReference type="Proteomes" id="UP001589559">
    <property type="component" value="Unassembled WGS sequence"/>
</dbReference>
<protein>
    <submittedName>
        <fullName evidence="1">GLUG motif-containing protein</fullName>
    </submittedName>
</protein>